<name>A0AAN9FGG4_CROPI</name>
<feature type="domain" description="RanBP2-type" evidence="6">
    <location>
        <begin position="361"/>
        <end position="390"/>
    </location>
</feature>
<gene>
    <name evidence="7" type="ORF">RIF29_14968</name>
</gene>
<keyword evidence="1" id="KW-0479">Metal-binding</keyword>
<dbReference type="PANTHER" id="PTHR23111">
    <property type="entry name" value="ZINC FINGER PROTEIN"/>
    <property type="match status" value="1"/>
</dbReference>
<dbReference type="PROSITE" id="PS01358">
    <property type="entry name" value="ZF_RANBP2_1"/>
    <property type="match status" value="3"/>
</dbReference>
<dbReference type="EMBL" id="JAYWIO010000003">
    <property type="protein sequence ID" value="KAK7273901.1"/>
    <property type="molecule type" value="Genomic_DNA"/>
</dbReference>
<feature type="region of interest" description="Disordered" evidence="5">
    <location>
        <begin position="60"/>
        <end position="80"/>
    </location>
</feature>
<dbReference type="Pfam" id="PF00641">
    <property type="entry name" value="Zn_ribbon_RanBP"/>
    <property type="match status" value="3"/>
</dbReference>
<dbReference type="GO" id="GO:0003729">
    <property type="term" value="F:mRNA binding"/>
    <property type="evidence" value="ECO:0007669"/>
    <property type="project" value="TreeGrafter"/>
</dbReference>
<comment type="caution">
    <text evidence="7">The sequence shown here is derived from an EMBL/GenBank/DDBJ whole genome shotgun (WGS) entry which is preliminary data.</text>
</comment>
<dbReference type="Proteomes" id="UP001372338">
    <property type="component" value="Unassembled WGS sequence"/>
</dbReference>
<evidence type="ECO:0000256" key="5">
    <source>
        <dbReference type="SAM" id="MobiDB-lite"/>
    </source>
</evidence>
<dbReference type="GO" id="GO:0008270">
    <property type="term" value="F:zinc ion binding"/>
    <property type="evidence" value="ECO:0007669"/>
    <property type="project" value="UniProtKB-KW"/>
</dbReference>
<dbReference type="GO" id="GO:0005737">
    <property type="term" value="C:cytoplasm"/>
    <property type="evidence" value="ECO:0007669"/>
    <property type="project" value="TreeGrafter"/>
</dbReference>
<dbReference type="AlphaFoldDB" id="A0AAN9FGG4"/>
<evidence type="ECO:0000256" key="4">
    <source>
        <dbReference type="PROSITE-ProRule" id="PRU00322"/>
    </source>
</evidence>
<keyword evidence="3" id="KW-0862">Zinc</keyword>
<feature type="region of interest" description="Disordered" evidence="5">
    <location>
        <begin position="416"/>
        <end position="445"/>
    </location>
</feature>
<sequence>MIRNLWKRFHHSTILKTPKPSSPISLFHSLTKTSKTLARASKLNFVTNEVDEEHGWKWRTKEQDQDQQQQEENNNNKEECAVQISHPWPEWVDLIKCLLERGYFDGADGNPLRNGELGAKESNVIRTACLNFGRDQFDLLRSLSRKDIGVTVAMGCPSLDRKVINSGKRLRAYVGIDEGNVCSSCNLRGDCDRAFVKAREDEGGRTVDVMRIILTYGLDPVIGSVQNKPCLNKKLEESVRRLLNEIVEHSTEEENSNFPDTKEVLIGQVLHNPPDKGKVDVRMKPGDWLCPKCNFNNFARNIKCLRCDSFCEERLKQLKEDNSHLPLKKGDWICNKCNFLNFAKNTKCYQCKEKPPKRDLNPGEWECDSCNYLNFRRNMVCLKCDHRRPRVLKISNSSVQPQQEDKDYPKHSRMTFVRHHGDSNDKSSVVSGRKNRSRDSPMWRFTDDRVEDRNYLNTSNDPSEFIDFTIAGGKTELAEAQRREACKNELLDRWQSETDDELMGSSDNQSTDDEEIAEWFGNGNKNER</sequence>
<dbReference type="PANTHER" id="PTHR23111:SF23">
    <property type="entry name" value="RAN BP2_NZF ZINC FINGER-LIKE SUPERFAMILY PROTEIN"/>
    <property type="match status" value="1"/>
</dbReference>
<feature type="domain" description="RanBP2-type" evidence="6">
    <location>
        <begin position="284"/>
        <end position="313"/>
    </location>
</feature>
<protein>
    <recommendedName>
        <fullName evidence="6">RanBP2-type domain-containing protein</fullName>
    </recommendedName>
</protein>
<evidence type="ECO:0000256" key="3">
    <source>
        <dbReference type="ARBA" id="ARBA00022833"/>
    </source>
</evidence>
<feature type="region of interest" description="Disordered" evidence="5">
    <location>
        <begin position="489"/>
        <end position="528"/>
    </location>
</feature>
<reference evidence="7 8" key="1">
    <citation type="submission" date="2024-01" db="EMBL/GenBank/DDBJ databases">
        <title>The genomes of 5 underutilized Papilionoideae crops provide insights into root nodulation and disease resistanc.</title>
        <authorList>
            <person name="Yuan L."/>
        </authorList>
    </citation>
    <scope>NUCLEOTIDE SEQUENCE [LARGE SCALE GENOMIC DNA]</scope>
    <source>
        <strain evidence="7">ZHUSHIDOU_FW_LH</strain>
        <tissue evidence="7">Leaf</tissue>
    </source>
</reference>
<dbReference type="PROSITE" id="PS50199">
    <property type="entry name" value="ZF_RANBP2_2"/>
    <property type="match status" value="3"/>
</dbReference>
<dbReference type="SMART" id="SM00547">
    <property type="entry name" value="ZnF_RBZ"/>
    <property type="match status" value="3"/>
</dbReference>
<evidence type="ECO:0000259" key="6">
    <source>
        <dbReference type="PROSITE" id="PS50199"/>
    </source>
</evidence>
<keyword evidence="2 4" id="KW-0863">Zinc-finger</keyword>
<keyword evidence="8" id="KW-1185">Reference proteome</keyword>
<organism evidence="7 8">
    <name type="scientific">Crotalaria pallida</name>
    <name type="common">Smooth rattlebox</name>
    <name type="synonym">Crotalaria striata</name>
    <dbReference type="NCBI Taxonomy" id="3830"/>
    <lineage>
        <taxon>Eukaryota</taxon>
        <taxon>Viridiplantae</taxon>
        <taxon>Streptophyta</taxon>
        <taxon>Embryophyta</taxon>
        <taxon>Tracheophyta</taxon>
        <taxon>Spermatophyta</taxon>
        <taxon>Magnoliopsida</taxon>
        <taxon>eudicotyledons</taxon>
        <taxon>Gunneridae</taxon>
        <taxon>Pentapetalae</taxon>
        <taxon>rosids</taxon>
        <taxon>fabids</taxon>
        <taxon>Fabales</taxon>
        <taxon>Fabaceae</taxon>
        <taxon>Papilionoideae</taxon>
        <taxon>50 kb inversion clade</taxon>
        <taxon>genistoids sensu lato</taxon>
        <taxon>core genistoids</taxon>
        <taxon>Crotalarieae</taxon>
        <taxon>Crotalaria</taxon>
    </lineage>
</organism>
<evidence type="ECO:0000313" key="7">
    <source>
        <dbReference type="EMBL" id="KAK7273901.1"/>
    </source>
</evidence>
<dbReference type="Gene3D" id="4.10.1060.10">
    <property type="entry name" value="Zinc finger, RanBP2-type"/>
    <property type="match status" value="3"/>
</dbReference>
<feature type="domain" description="RanBP2-type" evidence="6">
    <location>
        <begin position="328"/>
        <end position="357"/>
    </location>
</feature>
<evidence type="ECO:0000313" key="8">
    <source>
        <dbReference type="Proteomes" id="UP001372338"/>
    </source>
</evidence>
<accession>A0AAN9FGG4</accession>
<proteinExistence type="predicted"/>
<dbReference type="InterPro" id="IPR001876">
    <property type="entry name" value="Znf_RanBP2"/>
</dbReference>
<dbReference type="InterPro" id="IPR036443">
    <property type="entry name" value="Znf_RanBP2_sf"/>
</dbReference>
<evidence type="ECO:0000256" key="2">
    <source>
        <dbReference type="ARBA" id="ARBA00022771"/>
    </source>
</evidence>
<dbReference type="SUPFAM" id="SSF90209">
    <property type="entry name" value="Ran binding protein zinc finger-like"/>
    <property type="match status" value="2"/>
</dbReference>
<evidence type="ECO:0000256" key="1">
    <source>
        <dbReference type="ARBA" id="ARBA00022723"/>
    </source>
</evidence>